<keyword evidence="5 10" id="KW-0547">Nucleotide-binding</keyword>
<evidence type="ECO:0000256" key="8">
    <source>
        <dbReference type="ARBA" id="ARBA00023064"/>
    </source>
</evidence>
<dbReference type="EC" id="2.7.1.12" evidence="3 10"/>
<dbReference type="Gene3D" id="3.40.50.300">
    <property type="entry name" value="P-loop containing nucleotide triphosphate hydrolases"/>
    <property type="match status" value="1"/>
</dbReference>
<dbReference type="FunFam" id="3.40.50.300:FF:000522">
    <property type="entry name" value="Gluconokinase"/>
    <property type="match status" value="1"/>
</dbReference>
<dbReference type="CDD" id="cd02021">
    <property type="entry name" value="GntK"/>
    <property type="match status" value="1"/>
</dbReference>
<keyword evidence="6 10" id="KW-0418">Kinase</keyword>
<evidence type="ECO:0000256" key="4">
    <source>
        <dbReference type="ARBA" id="ARBA00022679"/>
    </source>
</evidence>
<evidence type="ECO:0000256" key="6">
    <source>
        <dbReference type="ARBA" id="ARBA00022777"/>
    </source>
</evidence>
<evidence type="ECO:0000256" key="7">
    <source>
        <dbReference type="ARBA" id="ARBA00022840"/>
    </source>
</evidence>
<accession>A0A1V4HXI0</accession>
<dbReference type="InterPro" id="IPR006001">
    <property type="entry name" value="Therm_gnt_kin"/>
</dbReference>
<comment type="catalytic activity">
    <reaction evidence="9 10">
        <text>D-gluconate + ATP = 6-phospho-D-gluconate + ADP + H(+)</text>
        <dbReference type="Rhea" id="RHEA:19433"/>
        <dbReference type="ChEBI" id="CHEBI:15378"/>
        <dbReference type="ChEBI" id="CHEBI:18391"/>
        <dbReference type="ChEBI" id="CHEBI:30616"/>
        <dbReference type="ChEBI" id="CHEBI:58759"/>
        <dbReference type="ChEBI" id="CHEBI:456216"/>
        <dbReference type="EC" id="2.7.1.12"/>
    </reaction>
</comment>
<keyword evidence="4 10" id="KW-0808">Transferase</keyword>
<comment type="similarity">
    <text evidence="2 10">Belongs to the gluconokinase GntK/GntV family.</text>
</comment>
<dbReference type="GO" id="GO:0005524">
    <property type="term" value="F:ATP binding"/>
    <property type="evidence" value="ECO:0007669"/>
    <property type="project" value="UniProtKB-KW"/>
</dbReference>
<dbReference type="GO" id="GO:0005737">
    <property type="term" value="C:cytoplasm"/>
    <property type="evidence" value="ECO:0007669"/>
    <property type="project" value="TreeGrafter"/>
</dbReference>
<keyword evidence="7 10" id="KW-0067">ATP-binding</keyword>
<comment type="pathway">
    <text evidence="1">Carbohydrate acid metabolism.</text>
</comment>
<keyword evidence="12" id="KW-1185">Reference proteome</keyword>
<dbReference type="SUPFAM" id="SSF52540">
    <property type="entry name" value="P-loop containing nucleoside triphosphate hydrolases"/>
    <property type="match status" value="1"/>
</dbReference>
<proteinExistence type="inferred from homology"/>
<dbReference type="AlphaFoldDB" id="A0A1V4HXI0"/>
<dbReference type="Proteomes" id="UP000189940">
    <property type="component" value="Unassembled WGS sequence"/>
</dbReference>
<dbReference type="PANTHER" id="PTHR43442:SF3">
    <property type="entry name" value="GLUCONOKINASE-RELATED"/>
    <property type="match status" value="1"/>
</dbReference>
<dbReference type="GO" id="GO:0046316">
    <property type="term" value="F:gluconokinase activity"/>
    <property type="evidence" value="ECO:0007669"/>
    <property type="project" value="UniProtKB-EC"/>
</dbReference>
<organism evidence="11 12">
    <name type="scientific">Nitrobacter vulgaris</name>
    <dbReference type="NCBI Taxonomy" id="29421"/>
    <lineage>
        <taxon>Bacteria</taxon>
        <taxon>Pseudomonadati</taxon>
        <taxon>Pseudomonadota</taxon>
        <taxon>Alphaproteobacteria</taxon>
        <taxon>Hyphomicrobiales</taxon>
        <taxon>Nitrobacteraceae</taxon>
        <taxon>Nitrobacter</taxon>
    </lineage>
</organism>
<dbReference type="STRING" id="29421.B2M20_14145"/>
<evidence type="ECO:0000256" key="5">
    <source>
        <dbReference type="ARBA" id="ARBA00022741"/>
    </source>
</evidence>
<evidence type="ECO:0000256" key="10">
    <source>
        <dbReference type="RuleBase" id="RU363066"/>
    </source>
</evidence>
<dbReference type="EMBL" id="MWPQ01000049">
    <property type="protein sequence ID" value="OPH82280.1"/>
    <property type="molecule type" value="Genomic_DNA"/>
</dbReference>
<dbReference type="PANTHER" id="PTHR43442">
    <property type="entry name" value="GLUCONOKINASE-RELATED"/>
    <property type="match status" value="1"/>
</dbReference>
<sequence>MNAGGDAAFCALIVMGVSGSGKSTIAVALGQRLGWIVEDADRFHAESNIDKMRAGIALNDDDRRPWLRAIAAEIGRRRANGTSVIMACSALKRAYRDILVQGHSDTRIVYLRGDRSLIMSRLKARGDHFMPQALLESQLATLEEPTEDERPIVVDIDASVDEITDRIVTMLDAGWILS</sequence>
<dbReference type="GO" id="GO:0019521">
    <property type="term" value="P:D-gluconate metabolic process"/>
    <property type="evidence" value="ECO:0007669"/>
    <property type="project" value="UniProtKB-KW"/>
</dbReference>
<gene>
    <name evidence="11" type="ORF">B2M20_14145</name>
</gene>
<comment type="caution">
    <text evidence="11">The sequence shown here is derived from an EMBL/GenBank/DDBJ whole genome shotgun (WGS) entry which is preliminary data.</text>
</comment>
<reference evidence="11 12" key="1">
    <citation type="submission" date="2017-02" db="EMBL/GenBank/DDBJ databases">
        <title>Genome sequence of the nitrite-oxidizing bacterium Nitrobacter vulgaris strain Ab1.</title>
        <authorList>
            <person name="Mellbye B.L."/>
            <person name="Davis E.W."/>
            <person name="Spieck E."/>
            <person name="Chang J.H."/>
            <person name="Bottomley P.J."/>
            <person name="Sayavedra-Soto L.A."/>
        </authorList>
    </citation>
    <scope>NUCLEOTIDE SEQUENCE [LARGE SCALE GENOMIC DNA]</scope>
    <source>
        <strain evidence="11 12">Ab1</strain>
    </source>
</reference>
<keyword evidence="8" id="KW-0311">Gluconate utilization</keyword>
<evidence type="ECO:0000256" key="9">
    <source>
        <dbReference type="ARBA" id="ARBA00048090"/>
    </source>
</evidence>
<evidence type="ECO:0000256" key="2">
    <source>
        <dbReference type="ARBA" id="ARBA00008420"/>
    </source>
</evidence>
<dbReference type="RefSeq" id="WP_079447644.1">
    <property type="nucleotide sequence ID" value="NZ_MWPQ01000049.1"/>
</dbReference>
<evidence type="ECO:0000256" key="3">
    <source>
        <dbReference type="ARBA" id="ARBA00012054"/>
    </source>
</evidence>
<evidence type="ECO:0000313" key="11">
    <source>
        <dbReference type="EMBL" id="OPH82280.1"/>
    </source>
</evidence>
<name>A0A1V4HXI0_NITVU</name>
<protein>
    <recommendedName>
        <fullName evidence="3 10">Gluconokinase</fullName>
        <ecNumber evidence="3 10">2.7.1.12</ecNumber>
    </recommendedName>
</protein>
<evidence type="ECO:0000256" key="1">
    <source>
        <dbReference type="ARBA" id="ARBA00004761"/>
    </source>
</evidence>
<dbReference type="NCBIfam" id="TIGR01313">
    <property type="entry name" value="therm_gnt_kin"/>
    <property type="match status" value="1"/>
</dbReference>
<dbReference type="InterPro" id="IPR027417">
    <property type="entry name" value="P-loop_NTPase"/>
</dbReference>
<evidence type="ECO:0000313" key="12">
    <source>
        <dbReference type="Proteomes" id="UP000189940"/>
    </source>
</evidence>
<dbReference type="OrthoDB" id="9795716at2"/>
<dbReference type="Pfam" id="PF13671">
    <property type="entry name" value="AAA_33"/>
    <property type="match status" value="1"/>
</dbReference>